<evidence type="ECO:0000313" key="1">
    <source>
        <dbReference type="EMBL" id="KAI4347854.1"/>
    </source>
</evidence>
<proteinExistence type="predicted"/>
<protein>
    <submittedName>
        <fullName evidence="1">Uncharacterized protein</fullName>
    </submittedName>
</protein>
<dbReference type="Proteomes" id="UP000828941">
    <property type="component" value="Chromosome 4"/>
</dbReference>
<sequence length="361" mass="40196">MASIFISPVSQRLIKSSLRCPNPYHSSSNLVLSNFTLGKFNESQPLICKNFRSLPRFPSIACHSSSPASSSSSKENRSISDDVSKGQILKVNESWTHIFLSSFVLMLVLLAFMSQWGCGLSFGLLCASAGHLPNFKELALYVCAAAPLVRGIGCTINDIFDRDIDIWVKRTKHRPLASGELTLFEGLCFLGFQLLLLLGFGILTQLDMFSWTLWAIFLFLCFTYPLMKRLTYWPQAYLGLTLGWESLLGWQAVKGNLDLAILLPLYCSIMFELMVHDTIYAHQDKEDDLKAGVKSTALLFGDSTKKWIIGFGTACIVCFALAGFNAKIGWPYYIFLAAASRILAWQILTVDLSSPDDCNSK</sequence>
<evidence type="ECO:0000313" key="2">
    <source>
        <dbReference type="Proteomes" id="UP000828941"/>
    </source>
</evidence>
<name>A0ACB9PIM7_BAUVA</name>
<accession>A0ACB9PIM7</accession>
<keyword evidence="2" id="KW-1185">Reference proteome</keyword>
<dbReference type="EMBL" id="CM039429">
    <property type="protein sequence ID" value="KAI4347854.1"/>
    <property type="molecule type" value="Genomic_DNA"/>
</dbReference>
<comment type="caution">
    <text evidence="1">The sequence shown here is derived from an EMBL/GenBank/DDBJ whole genome shotgun (WGS) entry which is preliminary data.</text>
</comment>
<gene>
    <name evidence="1" type="ORF">L6164_008631</name>
</gene>
<reference evidence="1 2" key="1">
    <citation type="journal article" date="2022" name="DNA Res.">
        <title>Chromosomal-level genome assembly of the orchid tree Bauhinia variegata (Leguminosae; Cercidoideae) supports the allotetraploid origin hypothesis of Bauhinia.</title>
        <authorList>
            <person name="Zhong Y."/>
            <person name="Chen Y."/>
            <person name="Zheng D."/>
            <person name="Pang J."/>
            <person name="Liu Y."/>
            <person name="Luo S."/>
            <person name="Meng S."/>
            <person name="Qian L."/>
            <person name="Wei D."/>
            <person name="Dai S."/>
            <person name="Zhou R."/>
        </authorList>
    </citation>
    <scope>NUCLEOTIDE SEQUENCE [LARGE SCALE GENOMIC DNA]</scope>
    <source>
        <strain evidence="1">BV-YZ2020</strain>
    </source>
</reference>
<organism evidence="1 2">
    <name type="scientific">Bauhinia variegata</name>
    <name type="common">Purple orchid tree</name>
    <name type="synonym">Phanera variegata</name>
    <dbReference type="NCBI Taxonomy" id="167791"/>
    <lineage>
        <taxon>Eukaryota</taxon>
        <taxon>Viridiplantae</taxon>
        <taxon>Streptophyta</taxon>
        <taxon>Embryophyta</taxon>
        <taxon>Tracheophyta</taxon>
        <taxon>Spermatophyta</taxon>
        <taxon>Magnoliopsida</taxon>
        <taxon>eudicotyledons</taxon>
        <taxon>Gunneridae</taxon>
        <taxon>Pentapetalae</taxon>
        <taxon>rosids</taxon>
        <taxon>fabids</taxon>
        <taxon>Fabales</taxon>
        <taxon>Fabaceae</taxon>
        <taxon>Cercidoideae</taxon>
        <taxon>Cercideae</taxon>
        <taxon>Bauhiniinae</taxon>
        <taxon>Bauhinia</taxon>
    </lineage>
</organism>